<dbReference type="EMBL" id="JAINVB010000001">
    <property type="protein sequence ID" value="MCK0087156.1"/>
    <property type="molecule type" value="Genomic_DNA"/>
</dbReference>
<keyword evidence="1" id="KW-0175">Coiled coil</keyword>
<name>A0AAW5F5U5_CLOSY</name>
<proteinExistence type="predicted"/>
<dbReference type="Pfam" id="PF07083">
    <property type="entry name" value="DUF1351"/>
    <property type="match status" value="1"/>
</dbReference>
<feature type="region of interest" description="Disordered" evidence="2">
    <location>
        <begin position="213"/>
        <end position="254"/>
    </location>
</feature>
<comment type="caution">
    <text evidence="3">The sequence shown here is derived from an EMBL/GenBank/DDBJ whole genome shotgun (WGS) entry which is preliminary data.</text>
</comment>
<evidence type="ECO:0000313" key="4">
    <source>
        <dbReference type="Proteomes" id="UP001203136"/>
    </source>
</evidence>
<dbReference type="InterPro" id="IPR009785">
    <property type="entry name" value="Prophage_Lj928_Orf309"/>
</dbReference>
<dbReference type="RefSeq" id="WP_024738530.1">
    <property type="nucleotide sequence ID" value="NZ_JADNAS010000076.1"/>
</dbReference>
<evidence type="ECO:0000256" key="2">
    <source>
        <dbReference type="SAM" id="MobiDB-lite"/>
    </source>
</evidence>
<evidence type="ECO:0000256" key="1">
    <source>
        <dbReference type="SAM" id="Coils"/>
    </source>
</evidence>
<accession>A0AAW5F5U5</accession>
<gene>
    <name evidence="3" type="ORF">K5I21_14975</name>
</gene>
<protein>
    <submittedName>
        <fullName evidence="3">DUF1351 domain-containing protein</fullName>
    </submittedName>
</protein>
<sequence>MELRIYNPQDDGFIQKIEWNFEELKNEITVASEEYAVSVYTDDAIKAAKADRAKLNKFVDAMEAKRKELKKKVMVPYEQFEKEEKELVAIVQRAIDNIDTQVKDYERRQREEKTAKIREFYDDNIHDIEKYLPFERVFKPEYANASTTMKSVKEDILEMIQKVDEGLAILNEVDSPYAGDMKEVFLRTYDIGHAIAERNRLEAAEQKRKEYEAERAKAKAEQEARRKAEAQAVMAAGKKQEEKTAEPESQQTAVSVPAVEIVEESIHVLDFRVYATSIQLAGLKQYLKTNGIRFEPVPKQ</sequence>
<dbReference type="Proteomes" id="UP001203136">
    <property type="component" value="Unassembled WGS sequence"/>
</dbReference>
<evidence type="ECO:0000313" key="3">
    <source>
        <dbReference type="EMBL" id="MCK0087156.1"/>
    </source>
</evidence>
<feature type="coiled-coil region" evidence="1">
    <location>
        <begin position="14"/>
        <end position="108"/>
    </location>
</feature>
<feature type="compositionally biased region" description="Basic and acidic residues" evidence="2">
    <location>
        <begin position="213"/>
        <end position="229"/>
    </location>
</feature>
<organism evidence="3 4">
    <name type="scientific">Clostridium symbiosum</name>
    <name type="common">Bacteroides symbiosus</name>
    <dbReference type="NCBI Taxonomy" id="1512"/>
    <lineage>
        <taxon>Bacteria</taxon>
        <taxon>Bacillati</taxon>
        <taxon>Bacillota</taxon>
        <taxon>Clostridia</taxon>
        <taxon>Lachnospirales</taxon>
        <taxon>Lachnospiraceae</taxon>
        <taxon>Otoolea</taxon>
    </lineage>
</organism>
<dbReference type="AlphaFoldDB" id="A0AAW5F5U5"/>
<reference evidence="3" key="1">
    <citation type="journal article" date="2022" name="Cell Host Microbe">
        <title>Colonization of the live biotherapeutic product VE303 and modulation of the microbiota and metabolites in healthy volunteers.</title>
        <authorList>
            <person name="Dsouza M."/>
            <person name="Menon R."/>
            <person name="Crossette E."/>
            <person name="Bhattarai S.K."/>
            <person name="Schneider J."/>
            <person name="Kim Y.G."/>
            <person name="Reddy S."/>
            <person name="Caballero S."/>
            <person name="Felix C."/>
            <person name="Cornacchione L."/>
            <person name="Hendrickson J."/>
            <person name="Watson A.R."/>
            <person name="Minot S.S."/>
            <person name="Greenfield N."/>
            <person name="Schopf L."/>
            <person name="Szabady R."/>
            <person name="Patarroyo J."/>
            <person name="Smith W."/>
            <person name="Harrison P."/>
            <person name="Kuijper E.J."/>
            <person name="Kelly C.P."/>
            <person name="Olle B."/>
            <person name="Bobilev D."/>
            <person name="Silber J.L."/>
            <person name="Bucci V."/>
            <person name="Roberts B."/>
            <person name="Faith J."/>
            <person name="Norman J.M."/>
        </authorList>
    </citation>
    <scope>NUCLEOTIDE SEQUENCE</scope>
    <source>
        <strain evidence="3">VE303-04</strain>
    </source>
</reference>